<dbReference type="Proteomes" id="UP001054889">
    <property type="component" value="Unassembled WGS sequence"/>
</dbReference>
<dbReference type="PANTHER" id="PTHR34145">
    <property type="entry name" value="OS02G0105600 PROTEIN"/>
    <property type="match status" value="1"/>
</dbReference>
<dbReference type="SUPFAM" id="SSF81383">
    <property type="entry name" value="F-box domain"/>
    <property type="match status" value="1"/>
</dbReference>
<dbReference type="InterPro" id="IPR006566">
    <property type="entry name" value="FBD"/>
</dbReference>
<keyword evidence="4" id="KW-1185">Reference proteome</keyword>
<dbReference type="Pfam" id="PF08387">
    <property type="entry name" value="FBD"/>
    <property type="match status" value="1"/>
</dbReference>
<dbReference type="Pfam" id="PF23622">
    <property type="entry name" value="LRR_At1g61320_AtMIF1"/>
    <property type="match status" value="2"/>
</dbReference>
<feature type="domain" description="At1g61320/AtMIF1 LRR" evidence="2">
    <location>
        <begin position="149"/>
        <end position="282"/>
    </location>
</feature>
<evidence type="ECO:0000313" key="4">
    <source>
        <dbReference type="Proteomes" id="UP001054889"/>
    </source>
</evidence>
<dbReference type="PANTHER" id="PTHR34145:SF6">
    <property type="entry name" value="F-BOX DOMAIN-CONTAINING PROTEIN"/>
    <property type="match status" value="1"/>
</dbReference>
<organism evidence="3 4">
    <name type="scientific">Eleusine coracana subsp. coracana</name>
    <dbReference type="NCBI Taxonomy" id="191504"/>
    <lineage>
        <taxon>Eukaryota</taxon>
        <taxon>Viridiplantae</taxon>
        <taxon>Streptophyta</taxon>
        <taxon>Embryophyta</taxon>
        <taxon>Tracheophyta</taxon>
        <taxon>Spermatophyta</taxon>
        <taxon>Magnoliopsida</taxon>
        <taxon>Liliopsida</taxon>
        <taxon>Poales</taxon>
        <taxon>Poaceae</taxon>
        <taxon>PACMAD clade</taxon>
        <taxon>Chloridoideae</taxon>
        <taxon>Cynodonteae</taxon>
        <taxon>Eleusininae</taxon>
        <taxon>Eleusine</taxon>
    </lineage>
</organism>
<evidence type="ECO:0000259" key="1">
    <source>
        <dbReference type="Pfam" id="PF08387"/>
    </source>
</evidence>
<dbReference type="InterPro" id="IPR032675">
    <property type="entry name" value="LRR_dom_sf"/>
</dbReference>
<evidence type="ECO:0000259" key="2">
    <source>
        <dbReference type="Pfam" id="PF23622"/>
    </source>
</evidence>
<feature type="domain" description="At1g61320/AtMIF1 LRR" evidence="2">
    <location>
        <begin position="102"/>
        <end position="148"/>
    </location>
</feature>
<name>A0AAV5FYA9_ELECO</name>
<reference evidence="3" key="2">
    <citation type="submission" date="2021-12" db="EMBL/GenBank/DDBJ databases">
        <title>Resequencing data analysis of finger millet.</title>
        <authorList>
            <person name="Hatakeyama M."/>
            <person name="Aluri S."/>
            <person name="Balachadran M.T."/>
            <person name="Sivarajan S.R."/>
            <person name="Poveda L."/>
            <person name="Shimizu-Inatsugi R."/>
            <person name="Schlapbach R."/>
            <person name="Sreeman S.M."/>
            <person name="Shimizu K.K."/>
        </authorList>
    </citation>
    <scope>NUCLEOTIDE SEQUENCE</scope>
</reference>
<evidence type="ECO:0000313" key="3">
    <source>
        <dbReference type="EMBL" id="GJN39858.1"/>
    </source>
</evidence>
<sequence>MAFADESVVSVDDTKLLPRRIFGDADSHAVEIMGCSNPDLPEDIWHHIHSLLPMRDAARVACQSRPFLRSWRCHPVLTFSRNTLGSNTNAHPEDFICKIDHILSNHSGIGIKIFKLQLPGIFDACPYLDTWLQIAVKPGIEELTLELCADLGILKNLTRLSLYKVCISGEELECILSNSLALEQLYLKECKEIFYLKIPGVMQKLRCLKISCCYYLRVIESKAQNLSIFYLNGSWTENLSLGETLQMKNFGMHRSDLVCYARTELPARMPRLKTLAISSSYELRQMPEHHHGCLKIVKITGFSSAKGLVELTCYILKNAESLERLTLDTLCGTNRCYLGDSTVINCDVMSEGILREAPRAVAAIGTHIKDKVPTTVKLTVLEPCSRCHANGGYPFYSLERAVWMQEQHEDGDEVAHGPSLLLQERTSIHPC</sequence>
<reference evidence="3" key="1">
    <citation type="journal article" date="2018" name="DNA Res.">
        <title>Multiple hybrid de novo genome assembly of finger millet, an orphan allotetraploid crop.</title>
        <authorList>
            <person name="Hatakeyama M."/>
            <person name="Aluri S."/>
            <person name="Balachadran M.T."/>
            <person name="Sivarajan S.R."/>
            <person name="Patrignani A."/>
            <person name="Gruter S."/>
            <person name="Poveda L."/>
            <person name="Shimizu-Inatsugi R."/>
            <person name="Baeten J."/>
            <person name="Francoijs K.J."/>
            <person name="Nataraja K.N."/>
            <person name="Reddy Y.A.N."/>
            <person name="Phadnis S."/>
            <person name="Ravikumar R.L."/>
            <person name="Schlapbach R."/>
            <person name="Sreeman S.M."/>
            <person name="Shimizu K.K."/>
        </authorList>
    </citation>
    <scope>NUCLEOTIDE SEQUENCE</scope>
</reference>
<protein>
    <recommendedName>
        <fullName evidence="5">FBD domain-containing protein</fullName>
    </recommendedName>
</protein>
<feature type="domain" description="FBD" evidence="1">
    <location>
        <begin position="285"/>
        <end position="327"/>
    </location>
</feature>
<dbReference type="EMBL" id="BQKI01000098">
    <property type="protein sequence ID" value="GJN39858.1"/>
    <property type="molecule type" value="Genomic_DNA"/>
</dbReference>
<dbReference type="InterPro" id="IPR036047">
    <property type="entry name" value="F-box-like_dom_sf"/>
</dbReference>
<dbReference type="InterPro" id="IPR055357">
    <property type="entry name" value="LRR_At1g61320_AtMIF1"/>
</dbReference>
<comment type="caution">
    <text evidence="3">The sequence shown here is derived from an EMBL/GenBank/DDBJ whole genome shotgun (WGS) entry which is preliminary data.</text>
</comment>
<proteinExistence type="predicted"/>
<gene>
    <name evidence="3" type="primary">gb29006</name>
    <name evidence="3" type="ORF">PR202_gb29006</name>
</gene>
<evidence type="ECO:0008006" key="5">
    <source>
        <dbReference type="Google" id="ProtNLM"/>
    </source>
</evidence>
<accession>A0AAV5FYA9</accession>
<dbReference type="AlphaFoldDB" id="A0AAV5FYA9"/>
<dbReference type="Gene3D" id="3.80.10.10">
    <property type="entry name" value="Ribonuclease Inhibitor"/>
    <property type="match status" value="1"/>
</dbReference>
<dbReference type="InterPro" id="IPR053772">
    <property type="entry name" value="At1g61320/At1g61330-like"/>
</dbReference>
<dbReference type="SUPFAM" id="SSF52058">
    <property type="entry name" value="L domain-like"/>
    <property type="match status" value="1"/>
</dbReference>